<dbReference type="VEuPathDB" id="TriTrypDB:ADEAN_000196200"/>
<evidence type="ECO:0008006" key="6">
    <source>
        <dbReference type="Google" id="ProtNLM"/>
    </source>
</evidence>
<dbReference type="GO" id="GO:0051537">
    <property type="term" value="F:2 iron, 2 sulfur cluster binding"/>
    <property type="evidence" value="ECO:0007669"/>
    <property type="project" value="TreeGrafter"/>
</dbReference>
<reference evidence="4 5" key="1">
    <citation type="submission" date="2020-08" db="EMBL/GenBank/DDBJ databases">
        <authorList>
            <person name="Newling K."/>
            <person name="Davey J."/>
            <person name="Forrester S."/>
        </authorList>
    </citation>
    <scope>NUCLEOTIDE SEQUENCE [LARGE SCALE GENOMIC DNA]</scope>
    <source>
        <strain evidence="5">Crithidia deanei Carvalho (ATCC PRA-265)</strain>
    </source>
</reference>
<dbReference type="OrthoDB" id="1938621at2759"/>
<dbReference type="GO" id="GO:0005739">
    <property type="term" value="C:mitochondrion"/>
    <property type="evidence" value="ECO:0007669"/>
    <property type="project" value="TreeGrafter"/>
</dbReference>
<keyword evidence="5" id="KW-1185">Reference proteome</keyword>
<feature type="chain" id="PRO_5007727296" description="Iron-sulfur cluster assembly accessory protein" evidence="3">
    <location>
        <begin position="20"/>
        <end position="182"/>
    </location>
</feature>
<evidence type="ECO:0000256" key="2">
    <source>
        <dbReference type="SAM" id="MobiDB-lite"/>
    </source>
</evidence>
<gene>
    <name evidence="4" type="ORF">ADEAN_000196200</name>
</gene>
<sequence length="182" mass="19252">MFRVSRLALCAPVLAAVYGKSFSVSPRAWKQIATKNSEEGFPNDKRFLRLAIDSGGCHGFLYKFSFEPLTELTADDLLVKETDVVKEGEESTGLTPPPSVVVDSISVEKLENAVLDYHSELKGSAFVVVGNDLVDQSCACALSFSIRKKGGKAVGTSAPPLKGTTSGNATPISRRGAKAAAA</sequence>
<dbReference type="GO" id="GO:0051539">
    <property type="term" value="F:4 iron, 4 sulfur cluster binding"/>
    <property type="evidence" value="ECO:0007669"/>
    <property type="project" value="TreeGrafter"/>
</dbReference>
<name>S9UDG3_9TRYP</name>
<dbReference type="InterPro" id="IPR035903">
    <property type="entry name" value="HesB-like_dom_sf"/>
</dbReference>
<dbReference type="GO" id="GO:0005506">
    <property type="term" value="F:iron ion binding"/>
    <property type="evidence" value="ECO:0007669"/>
    <property type="project" value="TreeGrafter"/>
</dbReference>
<keyword evidence="3" id="KW-0732">Signal</keyword>
<dbReference type="SUPFAM" id="SSF89360">
    <property type="entry name" value="HesB-like domain"/>
    <property type="match status" value="1"/>
</dbReference>
<dbReference type="PANTHER" id="PTHR43011:SF1">
    <property type="entry name" value="IRON-SULFUR CLUSTER ASSEMBLY 2 HOMOLOG, MITOCHONDRIAL"/>
    <property type="match status" value="1"/>
</dbReference>
<dbReference type="Gene3D" id="2.60.300.12">
    <property type="entry name" value="HesB-like domain"/>
    <property type="match status" value="1"/>
</dbReference>
<evidence type="ECO:0000313" key="4">
    <source>
        <dbReference type="EMBL" id="CAD2214515.1"/>
    </source>
</evidence>
<dbReference type="AlphaFoldDB" id="S9UDG3"/>
<dbReference type="GO" id="GO:0016226">
    <property type="term" value="P:iron-sulfur cluster assembly"/>
    <property type="evidence" value="ECO:0007669"/>
    <property type="project" value="TreeGrafter"/>
</dbReference>
<feature type="signal peptide" evidence="3">
    <location>
        <begin position="1"/>
        <end position="19"/>
    </location>
</feature>
<proteinExistence type="inferred from homology"/>
<organism evidence="4 5">
    <name type="scientific">Angomonas deanei</name>
    <dbReference type="NCBI Taxonomy" id="59799"/>
    <lineage>
        <taxon>Eukaryota</taxon>
        <taxon>Discoba</taxon>
        <taxon>Euglenozoa</taxon>
        <taxon>Kinetoplastea</taxon>
        <taxon>Metakinetoplastina</taxon>
        <taxon>Trypanosomatida</taxon>
        <taxon>Trypanosomatidae</taxon>
        <taxon>Strigomonadinae</taxon>
        <taxon>Angomonas</taxon>
    </lineage>
</organism>
<comment type="similarity">
    <text evidence="1">Belongs to the HesB/IscA family.</text>
</comment>
<evidence type="ECO:0000256" key="3">
    <source>
        <dbReference type="SAM" id="SignalP"/>
    </source>
</evidence>
<dbReference type="PANTHER" id="PTHR43011">
    <property type="entry name" value="IRON-SULFUR CLUSTER ASSEMBLY 2 HOMOLOG, MITOCHONDRIAL"/>
    <property type="match status" value="1"/>
</dbReference>
<protein>
    <recommendedName>
        <fullName evidence="6">Iron-sulfur cluster assembly accessory protein</fullName>
    </recommendedName>
</protein>
<accession>S9UDG3</accession>
<dbReference type="EMBL" id="LR877147">
    <property type="protein sequence ID" value="CAD2214515.1"/>
    <property type="molecule type" value="Genomic_DNA"/>
</dbReference>
<feature type="region of interest" description="Disordered" evidence="2">
    <location>
        <begin position="151"/>
        <end position="182"/>
    </location>
</feature>
<evidence type="ECO:0000256" key="1">
    <source>
        <dbReference type="ARBA" id="ARBA00006718"/>
    </source>
</evidence>
<dbReference type="FunFam" id="2.60.300.12:FF:000013">
    <property type="entry name" value="Iron-sulfur assembly protein 2"/>
    <property type="match status" value="1"/>
</dbReference>
<dbReference type="Proteomes" id="UP000515908">
    <property type="component" value="Chromosome 03"/>
</dbReference>
<evidence type="ECO:0000313" key="5">
    <source>
        <dbReference type="Proteomes" id="UP000515908"/>
    </source>
</evidence>